<sequence length="168" mass="18018">MHPLLLLLVVACAALSIAGCQRGTDAAAEAALESASGQKAEEDRDGNRVRDEDEEGVRAIASGSGVLLPADFPDDLFLPTTYGVSSVMDIGGARLVNLESNGSVASMFEAARAEMERKGWSQTLSMQQADSAMLGFRRGRREATYSFTRRNGDQLMIGIQLRDNGEHP</sequence>
<organism evidence="3 4">
    <name type="scientific">Luteimonas granuli</name>
    <dbReference type="NCBI Taxonomy" id="1176533"/>
    <lineage>
        <taxon>Bacteria</taxon>
        <taxon>Pseudomonadati</taxon>
        <taxon>Pseudomonadota</taxon>
        <taxon>Gammaproteobacteria</taxon>
        <taxon>Lysobacterales</taxon>
        <taxon>Lysobacteraceae</taxon>
        <taxon>Luteimonas</taxon>
    </lineage>
</organism>
<feature type="region of interest" description="Disordered" evidence="1">
    <location>
        <begin position="32"/>
        <end position="54"/>
    </location>
</feature>
<keyword evidence="2" id="KW-0732">Signal</keyword>
<dbReference type="AlphaFoldDB" id="A0A518N4I5"/>
<evidence type="ECO:0000256" key="2">
    <source>
        <dbReference type="SAM" id="SignalP"/>
    </source>
</evidence>
<feature type="compositionally biased region" description="Basic and acidic residues" evidence="1">
    <location>
        <begin position="39"/>
        <end position="51"/>
    </location>
</feature>
<accession>A0A518N4I5</accession>
<evidence type="ECO:0000313" key="3">
    <source>
        <dbReference type="EMBL" id="QDW66825.1"/>
    </source>
</evidence>
<evidence type="ECO:0000256" key="1">
    <source>
        <dbReference type="SAM" id="MobiDB-lite"/>
    </source>
</evidence>
<dbReference type="OrthoDB" id="5975962at2"/>
<dbReference type="EMBL" id="CP042218">
    <property type="protein sequence ID" value="QDW66825.1"/>
    <property type="molecule type" value="Genomic_DNA"/>
</dbReference>
<protein>
    <submittedName>
        <fullName evidence="3">Uncharacterized protein</fullName>
    </submittedName>
</protein>
<proteinExistence type="predicted"/>
<keyword evidence="4" id="KW-1185">Reference proteome</keyword>
<feature type="signal peptide" evidence="2">
    <location>
        <begin position="1"/>
        <end position="18"/>
    </location>
</feature>
<gene>
    <name evidence="3" type="ORF">FPZ22_07875</name>
</gene>
<dbReference type="KEGG" id="lug:FPZ22_07875"/>
<dbReference type="Proteomes" id="UP000316584">
    <property type="component" value="Chromosome"/>
</dbReference>
<dbReference type="RefSeq" id="WP_144891929.1">
    <property type="nucleotide sequence ID" value="NZ_CP042218.1"/>
</dbReference>
<feature type="chain" id="PRO_5022202991" evidence="2">
    <location>
        <begin position="19"/>
        <end position="168"/>
    </location>
</feature>
<name>A0A518N4I5_9GAMM</name>
<evidence type="ECO:0000313" key="4">
    <source>
        <dbReference type="Proteomes" id="UP000316584"/>
    </source>
</evidence>
<reference evidence="3 4" key="1">
    <citation type="submission" date="2019-07" db="EMBL/GenBank/DDBJ databases">
        <title>Full genome sequence of Luteimonas sp. Gr-4.</title>
        <authorList>
            <person name="Im W.-T."/>
        </authorList>
    </citation>
    <scope>NUCLEOTIDE SEQUENCE [LARGE SCALE GENOMIC DNA]</scope>
    <source>
        <strain evidence="3 4">Gr-4</strain>
    </source>
</reference>